<dbReference type="InterPro" id="IPR050482">
    <property type="entry name" value="Sensor_HK_TwoCompSys"/>
</dbReference>
<organism evidence="7 8">
    <name type="scientific">Flexivirga endophytica</name>
    <dbReference type="NCBI Taxonomy" id="1849103"/>
    <lineage>
        <taxon>Bacteria</taxon>
        <taxon>Bacillati</taxon>
        <taxon>Actinomycetota</taxon>
        <taxon>Actinomycetes</taxon>
        <taxon>Micrococcales</taxon>
        <taxon>Dermacoccaceae</taxon>
        <taxon>Flexivirga</taxon>
    </lineage>
</organism>
<evidence type="ECO:0000313" key="8">
    <source>
        <dbReference type="Proteomes" id="UP000636793"/>
    </source>
</evidence>
<dbReference type="CDD" id="cd16917">
    <property type="entry name" value="HATPase_UhpB-NarQ-NarX-like"/>
    <property type="match status" value="1"/>
</dbReference>
<dbReference type="EMBL" id="BMHI01000008">
    <property type="protein sequence ID" value="GGB47471.1"/>
    <property type="molecule type" value="Genomic_DNA"/>
</dbReference>
<dbReference type="RefSeq" id="WP_188839157.1">
    <property type="nucleotide sequence ID" value="NZ_BMHI01000008.1"/>
</dbReference>
<evidence type="ECO:0000256" key="1">
    <source>
        <dbReference type="ARBA" id="ARBA00022679"/>
    </source>
</evidence>
<feature type="domain" description="Signal transduction histidine kinase subgroup 3 dimerisation and phosphoacceptor" evidence="6">
    <location>
        <begin position="173"/>
        <end position="238"/>
    </location>
</feature>
<evidence type="ECO:0000256" key="3">
    <source>
        <dbReference type="ARBA" id="ARBA00023012"/>
    </source>
</evidence>
<evidence type="ECO:0000259" key="5">
    <source>
        <dbReference type="Pfam" id="PF02518"/>
    </source>
</evidence>
<feature type="transmembrane region" description="Helical" evidence="4">
    <location>
        <begin position="125"/>
        <end position="147"/>
    </location>
</feature>
<dbReference type="SUPFAM" id="SSF55874">
    <property type="entry name" value="ATPase domain of HSP90 chaperone/DNA topoisomerase II/histidine kinase"/>
    <property type="match status" value="1"/>
</dbReference>
<comment type="caution">
    <text evidence="7">The sequence shown here is derived from an EMBL/GenBank/DDBJ whole genome shotgun (WGS) entry which is preliminary data.</text>
</comment>
<keyword evidence="2" id="KW-0418">Kinase</keyword>
<dbReference type="AlphaFoldDB" id="A0A916TJG8"/>
<accession>A0A916TJG8</accession>
<keyword evidence="3" id="KW-0902">Two-component regulatory system</keyword>
<keyword evidence="4" id="KW-0812">Transmembrane</keyword>
<keyword evidence="8" id="KW-1185">Reference proteome</keyword>
<reference evidence="7" key="2">
    <citation type="submission" date="2020-09" db="EMBL/GenBank/DDBJ databases">
        <authorList>
            <person name="Sun Q."/>
            <person name="Zhou Y."/>
        </authorList>
    </citation>
    <scope>NUCLEOTIDE SEQUENCE</scope>
    <source>
        <strain evidence="7">CGMCC 1.15085</strain>
    </source>
</reference>
<dbReference type="GO" id="GO:0046983">
    <property type="term" value="F:protein dimerization activity"/>
    <property type="evidence" value="ECO:0007669"/>
    <property type="project" value="InterPro"/>
</dbReference>
<dbReference type="Gene3D" id="3.30.565.10">
    <property type="entry name" value="Histidine kinase-like ATPase, C-terminal domain"/>
    <property type="match status" value="1"/>
</dbReference>
<feature type="transmembrane region" description="Helical" evidence="4">
    <location>
        <begin position="89"/>
        <end position="113"/>
    </location>
</feature>
<gene>
    <name evidence="7" type="ORF">GCM10011492_43310</name>
</gene>
<dbReference type="Gene3D" id="1.20.5.1930">
    <property type="match status" value="1"/>
</dbReference>
<feature type="domain" description="Histidine kinase/HSP90-like ATPase" evidence="5">
    <location>
        <begin position="283"/>
        <end position="369"/>
    </location>
</feature>
<dbReference type="GO" id="GO:0016020">
    <property type="term" value="C:membrane"/>
    <property type="evidence" value="ECO:0007669"/>
    <property type="project" value="InterPro"/>
</dbReference>
<dbReference type="PANTHER" id="PTHR24421">
    <property type="entry name" value="NITRATE/NITRITE SENSOR PROTEIN NARX-RELATED"/>
    <property type="match status" value="1"/>
</dbReference>
<evidence type="ECO:0000259" key="6">
    <source>
        <dbReference type="Pfam" id="PF07730"/>
    </source>
</evidence>
<reference evidence="7" key="1">
    <citation type="journal article" date="2014" name="Int. J. Syst. Evol. Microbiol.">
        <title>Complete genome sequence of Corynebacterium casei LMG S-19264T (=DSM 44701T), isolated from a smear-ripened cheese.</title>
        <authorList>
            <consortium name="US DOE Joint Genome Institute (JGI-PGF)"/>
            <person name="Walter F."/>
            <person name="Albersmeier A."/>
            <person name="Kalinowski J."/>
            <person name="Ruckert C."/>
        </authorList>
    </citation>
    <scope>NUCLEOTIDE SEQUENCE</scope>
    <source>
        <strain evidence="7">CGMCC 1.15085</strain>
    </source>
</reference>
<proteinExistence type="predicted"/>
<dbReference type="GO" id="GO:0000155">
    <property type="term" value="F:phosphorelay sensor kinase activity"/>
    <property type="evidence" value="ECO:0007669"/>
    <property type="project" value="InterPro"/>
</dbReference>
<keyword evidence="1" id="KW-0808">Transferase</keyword>
<dbReference type="Proteomes" id="UP000636793">
    <property type="component" value="Unassembled WGS sequence"/>
</dbReference>
<evidence type="ECO:0000256" key="4">
    <source>
        <dbReference type="SAM" id="Phobius"/>
    </source>
</evidence>
<feature type="transmembrane region" description="Helical" evidence="4">
    <location>
        <begin position="60"/>
        <end position="77"/>
    </location>
</feature>
<keyword evidence="4" id="KW-0472">Membrane</keyword>
<keyword evidence="4" id="KW-1133">Transmembrane helix</keyword>
<sequence length="370" mass="39525">MVRSALFIRLAALVLAVSASVSGSRSAGFWVWALLLAALTLVGVTDRVDGIGWLRRHPALAMLDVGVVTIMISASGPDNVLLLATFPTALLIGALFPWFVGMPLLLVLELGYLSAVQAHTGLTGAPYIATVGVPFVYLAMAGIGFAMSYGTRQLAEMFVELQRVQGDRAAADERARLARDMHDSLGKTMHGIALTATSLPHWIEQDPHRANTLAADLAAHAERGAQEARAILVGLRTHQSDRPLVEVLTERCREWSETTGIPVHTSSEGVADVGDREREVVLAVLAEALENVHRHAAAETVEVVFSGDAQQIALRIQDDGVGFTDSFAGAVKRKRFGLLGMRERAVAAHGSLSIARGAPRGTTVQLSLPR</sequence>
<dbReference type="InterPro" id="IPR036890">
    <property type="entry name" value="HATPase_C_sf"/>
</dbReference>
<feature type="transmembrane region" description="Helical" evidence="4">
    <location>
        <begin position="29"/>
        <end position="48"/>
    </location>
</feature>
<dbReference type="Pfam" id="PF02518">
    <property type="entry name" value="HATPase_c"/>
    <property type="match status" value="1"/>
</dbReference>
<name>A0A916TJG8_9MICO</name>
<evidence type="ECO:0000313" key="7">
    <source>
        <dbReference type="EMBL" id="GGB47471.1"/>
    </source>
</evidence>
<evidence type="ECO:0008006" key="9">
    <source>
        <dbReference type="Google" id="ProtNLM"/>
    </source>
</evidence>
<dbReference type="InterPro" id="IPR003594">
    <property type="entry name" value="HATPase_dom"/>
</dbReference>
<dbReference type="InterPro" id="IPR011712">
    <property type="entry name" value="Sig_transdc_His_kin_sub3_dim/P"/>
</dbReference>
<protein>
    <recommendedName>
        <fullName evidence="9">Histidine kinase/HSP90-like ATPase domain-containing protein</fullName>
    </recommendedName>
</protein>
<dbReference type="Pfam" id="PF07730">
    <property type="entry name" value="HisKA_3"/>
    <property type="match status" value="1"/>
</dbReference>
<evidence type="ECO:0000256" key="2">
    <source>
        <dbReference type="ARBA" id="ARBA00022777"/>
    </source>
</evidence>